<dbReference type="SUPFAM" id="SSF48452">
    <property type="entry name" value="TPR-like"/>
    <property type="match status" value="1"/>
</dbReference>
<dbReference type="Proteomes" id="UP000012488">
    <property type="component" value="Chromosome"/>
</dbReference>
<dbReference type="InterPro" id="IPR001173">
    <property type="entry name" value="Glyco_trans_2-like"/>
</dbReference>
<dbReference type="InterPro" id="IPR011990">
    <property type="entry name" value="TPR-like_helical_dom_sf"/>
</dbReference>
<dbReference type="Pfam" id="PF00535">
    <property type="entry name" value="Glycos_transf_2"/>
    <property type="match status" value="1"/>
</dbReference>
<evidence type="ECO:0000256" key="1">
    <source>
        <dbReference type="ARBA" id="ARBA00038494"/>
    </source>
</evidence>
<organism evidence="3 4">
    <name type="scientific">Methylobacterium mesophilicum SR1.6/6</name>
    <dbReference type="NCBI Taxonomy" id="908290"/>
    <lineage>
        <taxon>Bacteria</taxon>
        <taxon>Pseudomonadati</taxon>
        <taxon>Pseudomonadota</taxon>
        <taxon>Alphaproteobacteria</taxon>
        <taxon>Hyphomicrobiales</taxon>
        <taxon>Methylobacteriaceae</taxon>
        <taxon>Methylobacterium</taxon>
    </lineage>
</organism>
<sequence>MEEFSATVCLSMIVRNEAPVIKRCLDSVIPFIDHWIIVDTGSTDGTREKVQAALAGLPGMLVERPWVDFAFNRNEALTLARPHADYSLIIDAAAELIIPDDFVLPNLQDAGYTFQIVKNRIQYRRIQLVSNKLNWCYRGVIHEFLECSGNPETPALPLFMRYGDDGARHRDRVTELRDIAAMEKALSTEADPFLISRYTFYLARSYRDTGQHFKALDHFLRRGEFGFDEEEVYLSLLEAVCIMEKLGAPAETVLKMYDQIIPICPDRAEARYSACRYLRSQGKFATALSYAEAGIALDVPAEGVSIDTSVYKYGMLHELADSVFHLGKYRLCISACLKIMRQADVTPDILQRSITLAREALAKLTDPAWGCQPVPYTSDFMPDWQI</sequence>
<dbReference type="Gene3D" id="1.25.40.10">
    <property type="entry name" value="Tetratricopeptide repeat domain"/>
    <property type="match status" value="1"/>
</dbReference>
<dbReference type="SUPFAM" id="SSF53448">
    <property type="entry name" value="Nucleotide-diphospho-sugar transferases"/>
    <property type="match status" value="1"/>
</dbReference>
<keyword evidence="3" id="KW-0808">Transferase</keyword>
<evidence type="ECO:0000313" key="4">
    <source>
        <dbReference type="Proteomes" id="UP000012488"/>
    </source>
</evidence>
<evidence type="ECO:0000313" key="3">
    <source>
        <dbReference type="EMBL" id="QGY06383.1"/>
    </source>
</evidence>
<dbReference type="KEGG" id="mmes:MMSR116_28025"/>
<name>A0A6B9FUM4_9HYPH</name>
<gene>
    <name evidence="3" type="ORF">MMSR116_28025</name>
</gene>
<proteinExistence type="inferred from homology"/>
<dbReference type="AlphaFoldDB" id="A0A6B9FUM4"/>
<protein>
    <submittedName>
        <fullName evidence="3">Glycosyltransferase</fullName>
    </submittedName>
</protein>
<dbReference type="InterPro" id="IPR029044">
    <property type="entry name" value="Nucleotide-diphossugar_trans"/>
</dbReference>
<reference evidence="3 4" key="2">
    <citation type="journal article" date="2013" name="Genome Announc.">
        <title>Draft Genome Sequence of Methylobacterium mesophilicum Strain SR1.6/6, Isolated from Citrus sinensis.</title>
        <authorList>
            <person name="Marinho Almeida D."/>
            <person name="Dini-Andreote F."/>
            <person name="Camargo Neves A.A."/>
            <person name="Juca Ramos R.T."/>
            <person name="Andreote F.D."/>
            <person name="Carneiro A.R."/>
            <person name="Oliveira de Souza Lima A."/>
            <person name="Caracciolo Gomes de Sa P.H."/>
            <person name="Ribeiro Barbosa M.S."/>
            <person name="Araujo W.L."/>
            <person name="Silva A."/>
        </authorList>
    </citation>
    <scope>NUCLEOTIDE SEQUENCE [LARGE SCALE GENOMIC DNA]</scope>
    <source>
        <strain evidence="3 4">SR1.6/6</strain>
    </source>
</reference>
<accession>A0A6B9FUM4</accession>
<feature type="domain" description="Glycosyltransferase 2-like" evidence="2">
    <location>
        <begin position="12"/>
        <end position="91"/>
    </location>
</feature>
<dbReference type="PANTHER" id="PTHR43630:SF2">
    <property type="entry name" value="GLYCOSYLTRANSFERASE"/>
    <property type="match status" value="1"/>
</dbReference>
<dbReference type="PANTHER" id="PTHR43630">
    <property type="entry name" value="POLY-BETA-1,6-N-ACETYL-D-GLUCOSAMINE SYNTHASE"/>
    <property type="match status" value="1"/>
</dbReference>
<dbReference type="GO" id="GO:0016740">
    <property type="term" value="F:transferase activity"/>
    <property type="evidence" value="ECO:0007669"/>
    <property type="project" value="UniProtKB-KW"/>
</dbReference>
<dbReference type="EMBL" id="CP043538">
    <property type="protein sequence ID" value="QGY06383.1"/>
    <property type="molecule type" value="Genomic_DNA"/>
</dbReference>
<comment type="similarity">
    <text evidence="1">Belongs to the glycosyltransferase 2 family. WaaE/KdtX subfamily.</text>
</comment>
<dbReference type="Gene3D" id="3.90.550.10">
    <property type="entry name" value="Spore Coat Polysaccharide Biosynthesis Protein SpsA, Chain A"/>
    <property type="match status" value="1"/>
</dbReference>
<reference evidence="3 4" key="1">
    <citation type="journal article" date="2012" name="Genet. Mol. Biol.">
        <title>Analysis of 16S rRNA and mxaF genes revealing insights into Methylobacterium niche-specific plant association.</title>
        <authorList>
            <person name="Dourado M.N."/>
            <person name="Andreote F.D."/>
            <person name="Dini-Andreote F."/>
            <person name="Conti R."/>
            <person name="Araujo J.M."/>
            <person name="Araujo W.L."/>
        </authorList>
    </citation>
    <scope>NUCLEOTIDE SEQUENCE [LARGE SCALE GENOMIC DNA]</scope>
    <source>
        <strain evidence="3 4">SR1.6/6</strain>
    </source>
</reference>
<dbReference type="OrthoDB" id="5354021at2"/>
<evidence type="ECO:0000259" key="2">
    <source>
        <dbReference type="Pfam" id="PF00535"/>
    </source>
</evidence>